<organism evidence="1 2">
    <name type="scientific">Rubroshorea leprosula</name>
    <dbReference type="NCBI Taxonomy" id="152421"/>
    <lineage>
        <taxon>Eukaryota</taxon>
        <taxon>Viridiplantae</taxon>
        <taxon>Streptophyta</taxon>
        <taxon>Embryophyta</taxon>
        <taxon>Tracheophyta</taxon>
        <taxon>Spermatophyta</taxon>
        <taxon>Magnoliopsida</taxon>
        <taxon>eudicotyledons</taxon>
        <taxon>Gunneridae</taxon>
        <taxon>Pentapetalae</taxon>
        <taxon>rosids</taxon>
        <taxon>malvids</taxon>
        <taxon>Malvales</taxon>
        <taxon>Dipterocarpaceae</taxon>
        <taxon>Rubroshorea</taxon>
    </lineage>
</organism>
<keyword evidence="2" id="KW-1185">Reference proteome</keyword>
<evidence type="ECO:0000313" key="2">
    <source>
        <dbReference type="Proteomes" id="UP001054252"/>
    </source>
</evidence>
<protein>
    <submittedName>
        <fullName evidence="1">Uncharacterized protein</fullName>
    </submittedName>
</protein>
<reference evidence="1 2" key="1">
    <citation type="journal article" date="2021" name="Commun. Biol.">
        <title>The genome of Shorea leprosula (Dipterocarpaceae) highlights the ecological relevance of drought in aseasonal tropical rainforests.</title>
        <authorList>
            <person name="Ng K.K.S."/>
            <person name="Kobayashi M.J."/>
            <person name="Fawcett J.A."/>
            <person name="Hatakeyama M."/>
            <person name="Paape T."/>
            <person name="Ng C.H."/>
            <person name="Ang C.C."/>
            <person name="Tnah L.H."/>
            <person name="Lee C.T."/>
            <person name="Nishiyama T."/>
            <person name="Sese J."/>
            <person name="O'Brien M.J."/>
            <person name="Copetti D."/>
            <person name="Mohd Noor M.I."/>
            <person name="Ong R.C."/>
            <person name="Putra M."/>
            <person name="Sireger I.Z."/>
            <person name="Indrioko S."/>
            <person name="Kosugi Y."/>
            <person name="Izuno A."/>
            <person name="Isagi Y."/>
            <person name="Lee S.L."/>
            <person name="Shimizu K.K."/>
        </authorList>
    </citation>
    <scope>NUCLEOTIDE SEQUENCE [LARGE SCALE GENOMIC DNA]</scope>
    <source>
        <strain evidence="1">214</strain>
    </source>
</reference>
<accession>A0AAV5JFV7</accession>
<dbReference type="AlphaFoldDB" id="A0AAV5JFV7"/>
<gene>
    <name evidence="1" type="ORF">SLEP1_g23572</name>
</gene>
<evidence type="ECO:0000313" key="1">
    <source>
        <dbReference type="EMBL" id="GKV12432.1"/>
    </source>
</evidence>
<proteinExistence type="predicted"/>
<name>A0AAV5JFV7_9ROSI</name>
<sequence length="231" mass="25799">MQIRCLQPGLKTLIYSEETPLIIHSYSVAYSSLSPRSLQSSAFLSLFGSLGSTTQSSLFLSSSSGLDDLLGTESGVYMSFGEGKLLEPDIPPDMAKVTNKLYDTVKCYHTVNEELGFSEEDWEEEFKEFDFLEELHGDQESNIEDHEDDEFLHQGYPIINGASSSVPKVFNGREGLHPRKWFTYSDGFMLSSEYQNSFANHDFADRSSTCVLVHSNSAPFTLWVGPIAAVM</sequence>
<comment type="caution">
    <text evidence="1">The sequence shown here is derived from an EMBL/GenBank/DDBJ whole genome shotgun (WGS) entry which is preliminary data.</text>
</comment>
<dbReference type="EMBL" id="BPVZ01000036">
    <property type="protein sequence ID" value="GKV12432.1"/>
    <property type="molecule type" value="Genomic_DNA"/>
</dbReference>
<dbReference type="Proteomes" id="UP001054252">
    <property type="component" value="Unassembled WGS sequence"/>
</dbReference>